<gene>
    <name evidence="2" type="ORF">ENJ46_02365</name>
</gene>
<dbReference type="EMBL" id="DRMN01000158">
    <property type="protein sequence ID" value="HFB54741.1"/>
    <property type="molecule type" value="Genomic_DNA"/>
</dbReference>
<feature type="transmembrane region" description="Helical" evidence="1">
    <location>
        <begin position="189"/>
        <end position="211"/>
    </location>
</feature>
<feature type="transmembrane region" description="Helical" evidence="1">
    <location>
        <begin position="251"/>
        <end position="270"/>
    </location>
</feature>
<sequence length="615" mass="68402">MISPYLKTLFWHAAIALVVMAVFGVIGDGNGWGGAATFFVLTIPLRMRHTPFRVWAFVGRQLVLACIFFLCFAFFVYGLLAQNETAVFLALLVLVSLDRWRSSYWALIRRSPGWFLLTVLGGWVVVVGVVFVTMYVNPILFADEWRHANAYFYNLDLIQSLIKRKNGHLMVFPNGILQVNYHVFRGTEYMLGLVNAALLAFTGHIVAHTLCKGRYVPVLKRGAIELMLSGFLFWMVGYSSILWGLGLHNHLAVLGAVLCAYFAAGFTGKLDDRQTVLKIFASAYLAAASFSAGASAWFLGIASAIATKQKLKITLLYAFVGGIGFMMTLGFFVLRRPPQGGIDLKEAISAILALIGYPVVTAVQARANMTPIDVFSWSKFFGAVGILVFIVLTLVILSAKQPTHKIQIEERSRRIFVWLLMVFGLGACVLIIAGRLGSSPEVMNILTPRYVPWAVIFWLGVLAICINALLGHRVQTSRFDPTGLTVFCVLFGLLITNIWVINSVIQYGHTYKLRRAMDVILTAPSEKLAGTVYHKDKEQLVLRVAQYLKANHLNIYAQDWPYLVGRTFPDQEVPIGRKCAGWFGARDYGDGTAMIVDGWAWPDNQQGLLETIVFV</sequence>
<dbReference type="Proteomes" id="UP000886042">
    <property type="component" value="Unassembled WGS sequence"/>
</dbReference>
<feature type="transmembrane region" description="Helical" evidence="1">
    <location>
        <begin position="346"/>
        <end position="365"/>
    </location>
</feature>
<accession>A0A7C3C8N9</accession>
<proteinExistence type="predicted"/>
<feature type="transmembrane region" description="Helical" evidence="1">
    <location>
        <begin position="377"/>
        <end position="397"/>
    </location>
</feature>
<dbReference type="AlphaFoldDB" id="A0A7C3C8N9"/>
<feature type="transmembrane region" description="Helical" evidence="1">
    <location>
        <begin position="86"/>
        <end position="102"/>
    </location>
</feature>
<evidence type="ECO:0000256" key="1">
    <source>
        <dbReference type="SAM" id="Phobius"/>
    </source>
</evidence>
<feature type="transmembrane region" description="Helical" evidence="1">
    <location>
        <begin position="282"/>
        <end position="307"/>
    </location>
</feature>
<feature type="transmembrane region" description="Helical" evidence="1">
    <location>
        <begin position="61"/>
        <end position="80"/>
    </location>
</feature>
<feature type="transmembrane region" description="Helical" evidence="1">
    <location>
        <begin position="114"/>
        <end position="136"/>
    </location>
</feature>
<reference evidence="2" key="1">
    <citation type="journal article" date="2020" name="mSystems">
        <title>Genome- and Community-Level Interaction Insights into Carbon Utilization and Element Cycling Functions of Hydrothermarchaeota in Hydrothermal Sediment.</title>
        <authorList>
            <person name="Zhou Z."/>
            <person name="Liu Y."/>
            <person name="Xu W."/>
            <person name="Pan J."/>
            <person name="Luo Z.H."/>
            <person name="Li M."/>
        </authorList>
    </citation>
    <scope>NUCLEOTIDE SEQUENCE [LARGE SCALE GENOMIC DNA]</scope>
    <source>
        <strain evidence="2">HyVt-489</strain>
    </source>
</reference>
<feature type="transmembrane region" description="Helical" evidence="1">
    <location>
        <begin position="417"/>
        <end position="438"/>
    </location>
</feature>
<organism evidence="2">
    <name type="scientific">Hellea balneolensis</name>
    <dbReference type="NCBI Taxonomy" id="287478"/>
    <lineage>
        <taxon>Bacteria</taxon>
        <taxon>Pseudomonadati</taxon>
        <taxon>Pseudomonadota</taxon>
        <taxon>Alphaproteobacteria</taxon>
        <taxon>Maricaulales</taxon>
        <taxon>Robiginitomaculaceae</taxon>
        <taxon>Hellea</taxon>
    </lineage>
</organism>
<keyword evidence="1" id="KW-1133">Transmembrane helix</keyword>
<name>A0A7C3C8N9_9PROT</name>
<keyword evidence="1" id="KW-0472">Membrane</keyword>
<feature type="transmembrane region" description="Helical" evidence="1">
    <location>
        <begin position="9"/>
        <end position="26"/>
    </location>
</feature>
<feature type="transmembrane region" description="Helical" evidence="1">
    <location>
        <begin position="313"/>
        <end position="334"/>
    </location>
</feature>
<protein>
    <submittedName>
        <fullName evidence="2">Uncharacterized protein</fullName>
    </submittedName>
</protein>
<evidence type="ECO:0000313" key="2">
    <source>
        <dbReference type="EMBL" id="HFB54741.1"/>
    </source>
</evidence>
<comment type="caution">
    <text evidence="2">The sequence shown here is derived from an EMBL/GenBank/DDBJ whole genome shotgun (WGS) entry which is preliminary data.</text>
</comment>
<feature type="non-terminal residue" evidence="2">
    <location>
        <position position="615"/>
    </location>
</feature>
<keyword evidence="1" id="KW-0812">Transmembrane</keyword>
<feature type="transmembrane region" description="Helical" evidence="1">
    <location>
        <begin position="482"/>
        <end position="501"/>
    </location>
</feature>
<feature type="transmembrane region" description="Helical" evidence="1">
    <location>
        <begin position="450"/>
        <end position="470"/>
    </location>
</feature>
<feature type="transmembrane region" description="Helical" evidence="1">
    <location>
        <begin position="223"/>
        <end position="245"/>
    </location>
</feature>